<name>A0A640T6E9_9ACTN</name>
<feature type="compositionally biased region" description="Polar residues" evidence="1">
    <location>
        <begin position="39"/>
        <end position="49"/>
    </location>
</feature>
<dbReference type="Proteomes" id="UP000430079">
    <property type="component" value="Unassembled WGS sequence"/>
</dbReference>
<keyword evidence="3" id="KW-1185">Reference proteome</keyword>
<proteinExistence type="predicted"/>
<accession>A0A640T6E9</accession>
<evidence type="ECO:0000313" key="3">
    <source>
        <dbReference type="Proteomes" id="UP000430079"/>
    </source>
</evidence>
<evidence type="ECO:0000313" key="2">
    <source>
        <dbReference type="EMBL" id="GFE19309.1"/>
    </source>
</evidence>
<dbReference type="EMBL" id="BLIO01000001">
    <property type="protein sequence ID" value="GFE19309.1"/>
    <property type="molecule type" value="Genomic_DNA"/>
</dbReference>
<evidence type="ECO:0000256" key="1">
    <source>
        <dbReference type="SAM" id="MobiDB-lite"/>
    </source>
</evidence>
<feature type="region of interest" description="Disordered" evidence="1">
    <location>
        <begin position="28"/>
        <end position="49"/>
    </location>
</feature>
<protein>
    <submittedName>
        <fullName evidence="2">Uncharacterized protein</fullName>
    </submittedName>
</protein>
<dbReference type="AlphaFoldDB" id="A0A640T6E9"/>
<organism evidence="2 3">
    <name type="scientific">Streptomyces glebosus</name>
    <dbReference type="NCBI Taxonomy" id="249580"/>
    <lineage>
        <taxon>Bacteria</taxon>
        <taxon>Bacillati</taxon>
        <taxon>Actinomycetota</taxon>
        <taxon>Actinomycetes</taxon>
        <taxon>Kitasatosporales</taxon>
        <taxon>Streptomycetaceae</taxon>
        <taxon>Streptomyces</taxon>
    </lineage>
</organism>
<comment type="caution">
    <text evidence="2">The sequence shown here is derived from an EMBL/GenBank/DDBJ whole genome shotgun (WGS) entry which is preliminary data.</text>
</comment>
<reference evidence="2 3" key="1">
    <citation type="submission" date="2019-12" db="EMBL/GenBank/DDBJ databases">
        <title>Whole genome shotgun sequence of Streptomyces hygroscopicus subsp. glebosus NBRC 13786.</title>
        <authorList>
            <person name="Ichikawa N."/>
            <person name="Kimura A."/>
            <person name="Kitahashi Y."/>
            <person name="Komaki H."/>
            <person name="Tamura T."/>
        </authorList>
    </citation>
    <scope>NUCLEOTIDE SEQUENCE [LARGE SCALE GENOMIC DNA]</scope>
    <source>
        <strain evidence="2 3">NBRC 13786</strain>
    </source>
</reference>
<sequence length="49" mass="5155">MGSQKMRERVMDVCIHCGPADRCEQGGAPMARAEGMSAKTRSTAAGSAR</sequence>
<gene>
    <name evidence="2" type="ORF">Sgleb_73560</name>
</gene>